<dbReference type="Pfam" id="PF22588">
    <property type="entry name" value="dCache_1_like"/>
    <property type="match status" value="1"/>
</dbReference>
<dbReference type="CDD" id="cd01949">
    <property type="entry name" value="GGDEF"/>
    <property type="match status" value="1"/>
</dbReference>
<dbReference type="SUPFAM" id="SSF141868">
    <property type="entry name" value="EAL domain-like"/>
    <property type="match status" value="1"/>
</dbReference>
<dbReference type="PROSITE" id="PS50887">
    <property type="entry name" value="GGDEF"/>
    <property type="match status" value="1"/>
</dbReference>
<feature type="domain" description="GGDEF" evidence="5">
    <location>
        <begin position="601"/>
        <end position="739"/>
    </location>
</feature>
<gene>
    <name evidence="6" type="ORF">HC248_03262</name>
</gene>
<evidence type="ECO:0000259" key="5">
    <source>
        <dbReference type="PROSITE" id="PS50887"/>
    </source>
</evidence>
<dbReference type="FunFam" id="3.20.20.450:FF:000001">
    <property type="entry name" value="Cyclic di-GMP phosphodiesterase yahA"/>
    <property type="match status" value="1"/>
</dbReference>
<dbReference type="CDD" id="cd12914">
    <property type="entry name" value="PDC1_DGC_like"/>
    <property type="match status" value="1"/>
</dbReference>
<reference evidence="6 7" key="1">
    <citation type="submission" date="2020-04" db="EMBL/GenBank/DDBJ databases">
        <title>Complete genome of a Psychrophilic, Marine, Gas Vacuolate Bacterium Polaromonas vacuolata KCTC 22033T.</title>
        <authorList>
            <person name="Hwang K."/>
            <person name="Kim K.M."/>
        </authorList>
    </citation>
    <scope>NUCLEOTIDE SEQUENCE [LARGE SCALE GENOMIC DNA]</scope>
    <source>
        <strain evidence="6 7">KCTC 22033</strain>
    </source>
</reference>
<dbReference type="InterPro" id="IPR035965">
    <property type="entry name" value="PAS-like_dom_sf"/>
</dbReference>
<dbReference type="PROSITE" id="PS50883">
    <property type="entry name" value="EAL"/>
    <property type="match status" value="1"/>
</dbReference>
<feature type="domain" description="PAS" evidence="2">
    <location>
        <begin position="443"/>
        <end position="490"/>
    </location>
</feature>
<dbReference type="CDD" id="cd01948">
    <property type="entry name" value="EAL"/>
    <property type="match status" value="1"/>
</dbReference>
<dbReference type="SMART" id="SM00052">
    <property type="entry name" value="EAL"/>
    <property type="match status" value="1"/>
</dbReference>
<accession>A0A6H2HDM2</accession>
<evidence type="ECO:0000259" key="4">
    <source>
        <dbReference type="PROSITE" id="PS50883"/>
    </source>
</evidence>
<dbReference type="Pfam" id="PF00990">
    <property type="entry name" value="GGDEF"/>
    <property type="match status" value="1"/>
</dbReference>
<protein>
    <submittedName>
        <fullName evidence="6">Putative signaling protein</fullName>
    </submittedName>
</protein>
<dbReference type="SMART" id="SM00091">
    <property type="entry name" value="PAS"/>
    <property type="match status" value="2"/>
</dbReference>
<dbReference type="CDD" id="cd12915">
    <property type="entry name" value="PDC2_DGC_like"/>
    <property type="match status" value="1"/>
</dbReference>
<dbReference type="PROSITE" id="PS50112">
    <property type="entry name" value="PAS"/>
    <property type="match status" value="2"/>
</dbReference>
<dbReference type="NCBIfam" id="TIGR00229">
    <property type="entry name" value="sensory_box"/>
    <property type="match status" value="2"/>
</dbReference>
<evidence type="ECO:0000313" key="7">
    <source>
        <dbReference type="Proteomes" id="UP000502041"/>
    </source>
</evidence>
<dbReference type="InterPro" id="IPR000700">
    <property type="entry name" value="PAS-assoc_C"/>
</dbReference>
<dbReference type="InterPro" id="IPR001633">
    <property type="entry name" value="EAL_dom"/>
</dbReference>
<dbReference type="FunFam" id="3.30.70.270:FF:000001">
    <property type="entry name" value="Diguanylate cyclase domain protein"/>
    <property type="match status" value="1"/>
</dbReference>
<dbReference type="InterPro" id="IPR052155">
    <property type="entry name" value="Biofilm_reg_signaling"/>
</dbReference>
<dbReference type="CDD" id="cd00130">
    <property type="entry name" value="PAS"/>
    <property type="match status" value="2"/>
</dbReference>
<feature type="domain" description="PAS" evidence="2">
    <location>
        <begin position="323"/>
        <end position="394"/>
    </location>
</feature>
<dbReference type="InterPro" id="IPR029787">
    <property type="entry name" value="Nucleotide_cyclase"/>
</dbReference>
<dbReference type="Pfam" id="PF00989">
    <property type="entry name" value="PAS"/>
    <property type="match status" value="1"/>
</dbReference>
<dbReference type="NCBIfam" id="TIGR00254">
    <property type="entry name" value="GGDEF"/>
    <property type="match status" value="1"/>
</dbReference>
<dbReference type="EMBL" id="CP051461">
    <property type="protein sequence ID" value="QJC57930.1"/>
    <property type="molecule type" value="Genomic_DNA"/>
</dbReference>
<dbReference type="InterPro" id="IPR043128">
    <property type="entry name" value="Rev_trsase/Diguanyl_cyclase"/>
</dbReference>
<name>A0A6H2HDM2_9BURK</name>
<dbReference type="SUPFAM" id="SSF55785">
    <property type="entry name" value="PYP-like sensor domain (PAS domain)"/>
    <property type="match status" value="2"/>
</dbReference>
<keyword evidence="7" id="KW-1185">Reference proteome</keyword>
<feature type="domain" description="PAC" evidence="3">
    <location>
        <begin position="517"/>
        <end position="569"/>
    </location>
</feature>
<dbReference type="PANTHER" id="PTHR44757">
    <property type="entry name" value="DIGUANYLATE CYCLASE DGCP"/>
    <property type="match status" value="1"/>
</dbReference>
<dbReference type="SUPFAM" id="SSF55073">
    <property type="entry name" value="Nucleotide cyclase"/>
    <property type="match status" value="1"/>
</dbReference>
<dbReference type="InterPro" id="IPR001610">
    <property type="entry name" value="PAC"/>
</dbReference>
<organism evidence="6 7">
    <name type="scientific">Polaromonas vacuolata</name>
    <dbReference type="NCBI Taxonomy" id="37448"/>
    <lineage>
        <taxon>Bacteria</taxon>
        <taxon>Pseudomonadati</taxon>
        <taxon>Pseudomonadota</taxon>
        <taxon>Betaproteobacteria</taxon>
        <taxon>Burkholderiales</taxon>
        <taxon>Comamonadaceae</taxon>
        <taxon>Polaromonas</taxon>
    </lineage>
</organism>
<dbReference type="KEGG" id="pvac:HC248_03262"/>
<dbReference type="InterPro" id="IPR013767">
    <property type="entry name" value="PAS_fold"/>
</dbReference>
<evidence type="ECO:0000256" key="1">
    <source>
        <dbReference type="ARBA" id="ARBA00051114"/>
    </source>
</evidence>
<dbReference type="GO" id="GO:0071732">
    <property type="term" value="P:cellular response to nitric oxide"/>
    <property type="evidence" value="ECO:0007669"/>
    <property type="project" value="UniProtKB-ARBA"/>
</dbReference>
<comment type="catalytic activity">
    <reaction evidence="1">
        <text>3',3'-c-di-GMP + H2O = 5'-phosphoguanylyl(3'-&gt;5')guanosine + H(+)</text>
        <dbReference type="Rhea" id="RHEA:24902"/>
        <dbReference type="ChEBI" id="CHEBI:15377"/>
        <dbReference type="ChEBI" id="CHEBI:15378"/>
        <dbReference type="ChEBI" id="CHEBI:58754"/>
        <dbReference type="ChEBI" id="CHEBI:58805"/>
        <dbReference type="EC" id="3.1.4.52"/>
    </reaction>
    <physiologicalReaction direction="left-to-right" evidence="1">
        <dbReference type="Rhea" id="RHEA:24903"/>
    </physiologicalReaction>
</comment>
<dbReference type="PANTHER" id="PTHR44757:SF2">
    <property type="entry name" value="BIOFILM ARCHITECTURE MAINTENANCE PROTEIN MBAA"/>
    <property type="match status" value="1"/>
</dbReference>
<dbReference type="RefSeq" id="WP_168923378.1">
    <property type="nucleotide sequence ID" value="NZ_CP051461.1"/>
</dbReference>
<dbReference type="PROSITE" id="PS50113">
    <property type="entry name" value="PAC"/>
    <property type="match status" value="1"/>
</dbReference>
<dbReference type="Gene3D" id="3.30.70.270">
    <property type="match status" value="1"/>
</dbReference>
<dbReference type="SMART" id="SM00086">
    <property type="entry name" value="PAC"/>
    <property type="match status" value="2"/>
</dbReference>
<sequence length="1001" mass="111513">MKLPQRYVPALLAVLTGVVLFAAIGYKLVRERNVAIEVARTQTQNLVGVLEEHARQTLHRVGNHLSQASETLEEQRVANITDKALLRNKLIAILPADRLIRAFLVLDQKGNVQLSTLELGEPAPKNLADRDYFFPHIEGSDRELVFGALEKNPADGNWTLPVSRSLTSANGKLNGVLVALVEPRYFQSFYDSIDSGEKGLLSLFLTSGWAAVTTPHNAALLNRNWLKSPLFRVYMPKWPTGTVHEVETIDGVERIYSYRVMNDYPVVLSYGLSMDAVLSGWRRVAWMDGILLLVGLMALTGASLVLTRHDKRRRATEKILDESQERYRVLIESSPVGIAAHKDGRFVYVNPACIKMLGATCEADLLKKPILDFVHPSFHRAVVKQIKKRFIDNGGAIDKLEVKLVCFDGRAIDVEVEGTLIPFEGSKASQISIIDITDRKRAEESLRVAAIAFEAQEGIIVTDADKIILRVNSAFTRITGYSANEAIGNTSRLFRSSRHTPEFFDNLLKVITDSGIWQGELWNQRKNGEEYPTRLSITVVKDIHGQLTHYVATMVDITQDRAAADVIKKLAFYDSLTELPNRRLLMDRLQEAVTSSARHDRYGALLFLDLDHFKILNDTQGHDAGDALLQQVARRLTSVVREDDTVARLGGDEFVVLLENLSVNALDAAEQTQVISNKISLALSQPYTLDEHQHHSTASVGAVQFKGQQQSAANLLKQADIAMYAAKTAGRNTYRLFDPKMQACISERAALDADLRLALSEQQLRLYFQKQVSHDGHTVGAEVLLRWQHPQRGLVLPDQFIPLAEDSGQIVAIGAWLLLEACQQLKLWQSDPQHSTLTLAVNVSAGQFRQSDFVEQVKHALQTTGAHADHLKLELTESTALDNVDDTISKMNALKTLGVRFAIDDFGTGQSSLSYLTQLPLDQIKIDQSFVRHIGRRPQDTLIVQTIIGMAHNLGMEVIAEGVETQAQCDFLVKHDCLLFQGYLFGRPVPLEDFNLNAADK</sequence>
<dbReference type="SMART" id="SM00267">
    <property type="entry name" value="GGDEF"/>
    <property type="match status" value="1"/>
</dbReference>
<evidence type="ECO:0000313" key="6">
    <source>
        <dbReference type="EMBL" id="QJC57930.1"/>
    </source>
</evidence>
<dbReference type="GO" id="GO:0006355">
    <property type="term" value="P:regulation of DNA-templated transcription"/>
    <property type="evidence" value="ECO:0007669"/>
    <property type="project" value="InterPro"/>
</dbReference>
<dbReference type="InterPro" id="IPR035919">
    <property type="entry name" value="EAL_sf"/>
</dbReference>
<dbReference type="InterPro" id="IPR054327">
    <property type="entry name" value="His-kinase-like_sensor"/>
</dbReference>
<proteinExistence type="predicted"/>
<dbReference type="InterPro" id="IPR000014">
    <property type="entry name" value="PAS"/>
</dbReference>
<evidence type="ECO:0000259" key="3">
    <source>
        <dbReference type="PROSITE" id="PS50113"/>
    </source>
</evidence>
<evidence type="ECO:0000259" key="2">
    <source>
        <dbReference type="PROSITE" id="PS50112"/>
    </source>
</evidence>
<dbReference type="AlphaFoldDB" id="A0A6H2HDM2"/>
<dbReference type="Pfam" id="PF00563">
    <property type="entry name" value="EAL"/>
    <property type="match status" value="1"/>
</dbReference>
<dbReference type="Gene3D" id="3.20.20.450">
    <property type="entry name" value="EAL domain"/>
    <property type="match status" value="1"/>
</dbReference>
<dbReference type="Gene3D" id="3.30.450.20">
    <property type="entry name" value="PAS domain"/>
    <property type="match status" value="4"/>
</dbReference>
<feature type="domain" description="EAL" evidence="4">
    <location>
        <begin position="748"/>
        <end position="1001"/>
    </location>
</feature>
<dbReference type="Proteomes" id="UP000502041">
    <property type="component" value="Chromosome"/>
</dbReference>
<dbReference type="Pfam" id="PF13426">
    <property type="entry name" value="PAS_9"/>
    <property type="match status" value="1"/>
</dbReference>
<dbReference type="InterPro" id="IPR000160">
    <property type="entry name" value="GGDEF_dom"/>
</dbReference>
<dbReference type="GO" id="GO:0071111">
    <property type="term" value="F:cyclic-guanylate-specific phosphodiesterase activity"/>
    <property type="evidence" value="ECO:0007669"/>
    <property type="project" value="UniProtKB-EC"/>
</dbReference>